<name>A0A1X7QWZ8_9SACH</name>
<dbReference type="PANTHER" id="PTHR13243:SF1">
    <property type="entry name" value="NUCLEOLAR PROTEIN 16"/>
    <property type="match status" value="1"/>
</dbReference>
<comment type="function">
    <text evidence="1">Involved in the biogenesis of the 60S ribosomal subunit.</text>
</comment>
<sequence>MVSVRKRKMNRSSVGKNTRRVKDKRRKINIKSNPIIAANWDYSLTMKQNYKILGLRAKLQAPTGGQEVDYSQIKEKVPVSSTVEDGSDEDDDLNEDESEEDQEGDDDKSDEEFDENKIPEGEARIQRDSEGNVVKVVYGKLKKFDIDEDVEVLRKHAAEEEEENKTDVVRELERYAARPEVTDIRIQSEREEAWLERMYKKHGNNYKKMFFDKKLNIYQQSIGDIKKRMNIWKKNHNIEEDN</sequence>
<dbReference type="GO" id="GO:0042273">
    <property type="term" value="P:ribosomal large subunit biogenesis"/>
    <property type="evidence" value="ECO:0007669"/>
    <property type="project" value="TreeGrafter"/>
</dbReference>
<feature type="compositionally biased region" description="Basic residues" evidence="8">
    <location>
        <begin position="17"/>
        <end position="27"/>
    </location>
</feature>
<evidence type="ECO:0000313" key="9">
    <source>
        <dbReference type="EMBL" id="SMN17730.1"/>
    </source>
</evidence>
<evidence type="ECO:0000256" key="6">
    <source>
        <dbReference type="ARBA" id="ARBA00022552"/>
    </source>
</evidence>
<feature type="compositionally biased region" description="Basic and acidic residues" evidence="8">
    <location>
        <begin position="115"/>
        <end position="126"/>
    </location>
</feature>
<protein>
    <recommendedName>
        <fullName evidence="4">Nucleolar protein 16</fullName>
    </recommendedName>
</protein>
<feature type="compositionally biased region" description="Basic residues" evidence="8">
    <location>
        <begin position="1"/>
        <end position="10"/>
    </location>
</feature>
<reference evidence="9 10" key="1">
    <citation type="submission" date="2017-04" db="EMBL/GenBank/DDBJ databases">
        <authorList>
            <person name="Afonso C.L."/>
            <person name="Miller P.J."/>
            <person name="Scott M.A."/>
            <person name="Spackman E."/>
            <person name="Goraichik I."/>
            <person name="Dimitrov K.M."/>
            <person name="Suarez D.L."/>
            <person name="Swayne D.E."/>
        </authorList>
    </citation>
    <scope>NUCLEOTIDE SEQUENCE [LARGE SCALE GENOMIC DNA]</scope>
</reference>
<feature type="region of interest" description="Disordered" evidence="8">
    <location>
        <begin position="63"/>
        <end position="126"/>
    </location>
</feature>
<keyword evidence="6" id="KW-0698">rRNA processing</keyword>
<proteinExistence type="inferred from homology"/>
<evidence type="ECO:0000256" key="1">
    <source>
        <dbReference type="ARBA" id="ARBA00002889"/>
    </source>
</evidence>
<evidence type="ECO:0000256" key="2">
    <source>
        <dbReference type="ARBA" id="ARBA00004604"/>
    </source>
</evidence>
<comment type="subcellular location">
    <subcellularLocation>
        <location evidence="2">Nucleus</location>
        <location evidence="2">Nucleolus</location>
    </subcellularLocation>
</comment>
<comment type="similarity">
    <text evidence="3">Belongs to the NOP16 family.</text>
</comment>
<evidence type="ECO:0000256" key="5">
    <source>
        <dbReference type="ARBA" id="ARBA00022517"/>
    </source>
</evidence>
<evidence type="ECO:0000256" key="4">
    <source>
        <dbReference type="ARBA" id="ARBA00015522"/>
    </source>
</evidence>
<organism evidence="9 10">
    <name type="scientific">Maudiozyma saulgeensis</name>
    <dbReference type="NCBI Taxonomy" id="1789683"/>
    <lineage>
        <taxon>Eukaryota</taxon>
        <taxon>Fungi</taxon>
        <taxon>Dikarya</taxon>
        <taxon>Ascomycota</taxon>
        <taxon>Saccharomycotina</taxon>
        <taxon>Saccharomycetes</taxon>
        <taxon>Saccharomycetales</taxon>
        <taxon>Saccharomycetaceae</taxon>
        <taxon>Maudiozyma</taxon>
    </lineage>
</organism>
<evidence type="ECO:0000256" key="7">
    <source>
        <dbReference type="ARBA" id="ARBA00023242"/>
    </source>
</evidence>
<dbReference type="PANTHER" id="PTHR13243">
    <property type="entry name" value="HSPC111 PROTEIN-RELATED"/>
    <property type="match status" value="1"/>
</dbReference>
<gene>
    <name evidence="9" type="ORF">KASA_0Q00737G</name>
</gene>
<dbReference type="AlphaFoldDB" id="A0A1X7QWZ8"/>
<accession>A0A1X7QWZ8</accession>
<dbReference type="GO" id="GO:0006364">
    <property type="term" value="P:rRNA processing"/>
    <property type="evidence" value="ECO:0007669"/>
    <property type="project" value="UniProtKB-KW"/>
</dbReference>
<feature type="compositionally biased region" description="Acidic residues" evidence="8">
    <location>
        <begin position="85"/>
        <end position="114"/>
    </location>
</feature>
<dbReference type="STRING" id="1789683.A0A1X7QWZ8"/>
<dbReference type="EMBL" id="FXLY01000002">
    <property type="protein sequence ID" value="SMN17730.1"/>
    <property type="molecule type" value="Genomic_DNA"/>
</dbReference>
<dbReference type="GO" id="GO:0005730">
    <property type="term" value="C:nucleolus"/>
    <property type="evidence" value="ECO:0007669"/>
    <property type="project" value="UniProtKB-SubCell"/>
</dbReference>
<feature type="region of interest" description="Disordered" evidence="8">
    <location>
        <begin position="1"/>
        <end position="27"/>
    </location>
</feature>
<dbReference type="InterPro" id="IPR019002">
    <property type="entry name" value="Ribosome_biogenesis_Nop16"/>
</dbReference>
<keyword evidence="7" id="KW-0539">Nucleus</keyword>
<evidence type="ECO:0000256" key="3">
    <source>
        <dbReference type="ARBA" id="ARBA00008479"/>
    </source>
</evidence>
<dbReference type="Proteomes" id="UP000196158">
    <property type="component" value="Unassembled WGS sequence"/>
</dbReference>
<dbReference type="OrthoDB" id="285729at2759"/>
<evidence type="ECO:0000313" key="10">
    <source>
        <dbReference type="Proteomes" id="UP000196158"/>
    </source>
</evidence>
<keyword evidence="10" id="KW-1185">Reference proteome</keyword>
<dbReference type="Pfam" id="PF09420">
    <property type="entry name" value="Nop16"/>
    <property type="match status" value="1"/>
</dbReference>
<keyword evidence="5" id="KW-0690">Ribosome biogenesis</keyword>
<evidence type="ECO:0000256" key="8">
    <source>
        <dbReference type="SAM" id="MobiDB-lite"/>
    </source>
</evidence>